<dbReference type="SUPFAM" id="SSF88874">
    <property type="entry name" value="Receptor-binding domain of short tail fibre protein gp12"/>
    <property type="match status" value="1"/>
</dbReference>
<feature type="compositionally biased region" description="Low complexity" evidence="4">
    <location>
        <begin position="180"/>
        <end position="225"/>
    </location>
</feature>
<keyword evidence="3" id="KW-0175">Coiled coil</keyword>
<feature type="region of interest" description="Disordered" evidence="4">
    <location>
        <begin position="168"/>
        <end position="225"/>
    </location>
</feature>
<dbReference type="InterPro" id="IPR048388">
    <property type="entry name" value="Gp37_trimer"/>
</dbReference>
<gene>
    <name evidence="6" type="ORF">EAJ18_12065</name>
</gene>
<name>A0ABY0HUY9_CITAM</name>
<evidence type="ECO:0000256" key="4">
    <source>
        <dbReference type="SAM" id="MobiDB-lite"/>
    </source>
</evidence>
<dbReference type="InterPro" id="IPR051934">
    <property type="entry name" value="Phage_Tail_Fiber_Structural"/>
</dbReference>
<evidence type="ECO:0000256" key="1">
    <source>
        <dbReference type="ARBA" id="ARBA00004328"/>
    </source>
</evidence>
<dbReference type="PANTHER" id="PTHR35191">
    <property type="entry name" value="PROPHAGE SIDE TAIL FIBER PROTEIN HOMOLOG STFQ-RELATED"/>
    <property type="match status" value="1"/>
</dbReference>
<dbReference type="Proteomes" id="UP000292985">
    <property type="component" value="Unassembled WGS sequence"/>
</dbReference>
<evidence type="ECO:0000259" key="5">
    <source>
        <dbReference type="PROSITE" id="PS51688"/>
    </source>
</evidence>
<feature type="coiled-coil region" evidence="3">
    <location>
        <begin position="901"/>
        <end position="928"/>
    </location>
</feature>
<comment type="caution">
    <text evidence="6">The sequence shown here is derived from an EMBL/GenBank/DDBJ whole genome shotgun (WGS) entry which is preliminary data.</text>
</comment>
<dbReference type="PANTHER" id="PTHR35191:SF1">
    <property type="entry name" value="PROPHAGE SIDE TAIL FIBER PROTEIN HOMOLOG STFQ-RELATED"/>
    <property type="match status" value="1"/>
</dbReference>
<evidence type="ECO:0000256" key="3">
    <source>
        <dbReference type="SAM" id="Coils"/>
    </source>
</evidence>
<dbReference type="Pfam" id="PF20744">
    <property type="entry name" value="gp37_trimer"/>
    <property type="match status" value="1"/>
</dbReference>
<keyword evidence="2" id="KW-0945">Host-virus interaction</keyword>
<feature type="compositionally biased region" description="Basic and acidic residues" evidence="4">
    <location>
        <begin position="169"/>
        <end position="179"/>
    </location>
</feature>
<dbReference type="EMBL" id="RCYA01000004">
    <property type="protein sequence ID" value="RYT43801.1"/>
    <property type="molecule type" value="Genomic_DNA"/>
</dbReference>
<protein>
    <recommendedName>
        <fullName evidence="5">Peptidase S74 domain-containing protein</fullName>
    </recommendedName>
</protein>
<dbReference type="RefSeq" id="WP_130097760.1">
    <property type="nucleotide sequence ID" value="NZ_RCYA01000004.1"/>
</dbReference>
<proteinExistence type="predicted"/>
<dbReference type="Gene3D" id="6.20.80.10">
    <property type="match status" value="1"/>
</dbReference>
<comment type="subcellular location">
    <subcellularLocation>
        <location evidence="1">Virion</location>
    </subcellularLocation>
</comment>
<keyword evidence="7" id="KW-1185">Reference proteome</keyword>
<evidence type="ECO:0000256" key="2">
    <source>
        <dbReference type="ARBA" id="ARBA00022581"/>
    </source>
</evidence>
<dbReference type="PROSITE" id="PS51688">
    <property type="entry name" value="ICA"/>
    <property type="match status" value="1"/>
</dbReference>
<accession>A0ABY0HUY9</accession>
<dbReference type="Pfam" id="PF03406">
    <property type="entry name" value="Phage_fiber_2"/>
    <property type="match status" value="1"/>
</dbReference>
<dbReference type="Pfam" id="PF13884">
    <property type="entry name" value="Peptidase_S74"/>
    <property type="match status" value="1"/>
</dbReference>
<sequence length="932" mass="98363">MWYREGTITFTQGSDALTGTGTFWNVSANGVLPGMIVIGPDNKLHEIKRVINDTSLILVEPYTGETQTDVPCRIITTYEGDLTQFSARFTALMNRMSGDAKAMRSWLTAVDDVTLEREDGTEMTVKPLIQIVDEHNASQQWFKDNTDAIDAAGDKAKAAAASAAAAAESESKASSKADESAASASTATTKAQESATSAAAASQSEQTALDAATRAESSAASSDSAATRAETAAAKAEEIAVDIGLVDASLTQKGIVKLSNDTGSESESLAATPKAVKAANDNANSRVPATRKVNGHSLDTDVTIENVETANKLKMPVYVCVNLASKESASFDGSANATPGVSGVLGVENGGTGGATPEESRAKLDVPANADVFLKSDNLQGIADRAAAWLNVRPIGATPLGGDPVNDFDATTKRWVENLVGAGGGVGPTMNGVQNFGIGERTLWDSRAFIPAWAVPADGQLLKRDEWPELWAHAQMHSPIVDSDWLAAPANRGRWSRGDGSTTFRCPDLNGVQDGSIIGLYGRGDAGGKYIVGSVMENGAPNITGSTATSSITGYNASAPERGTGFVVPKAVIASQLKWGVSGSAGPTVTYFQELSFDASRSNKAYGRGSDVRPNSFVGVWIIRASGGFTAANTQWNVINEREEEAPEGVWSIGGSVRSVHKVKGEETAACAMYVNTMTDSAGYRNARMTFSISNKKGNEYSLMIAENGRISTSSGGFSLNGSVATTGAIITSSVFETNFVNPQTPAIRIAPKEASAAYIQALVAGSAKWYIGRPTATVDDLVIYNYPLNTQVLFQTNGFRCNKAMLATAFTPTSDRRTKSLIEIIPDPLNVMKSLRGYSWYYDADGRQGFGFMADEAKQFFKGAVTVSEGKKLMADGTEIEDVESVDTYGIAAALHHEAILALMGELESLKTEVADLKSRLNDKESASSSV</sequence>
<organism evidence="6 7">
    <name type="scientific">Citrobacter amalonaticus</name>
    <dbReference type="NCBI Taxonomy" id="35703"/>
    <lineage>
        <taxon>Bacteria</taxon>
        <taxon>Pseudomonadati</taxon>
        <taxon>Pseudomonadota</taxon>
        <taxon>Gammaproteobacteria</taxon>
        <taxon>Enterobacterales</taxon>
        <taxon>Enterobacteriaceae</taxon>
        <taxon>Citrobacter</taxon>
    </lineage>
</organism>
<evidence type="ECO:0000313" key="6">
    <source>
        <dbReference type="EMBL" id="RYT43801.1"/>
    </source>
</evidence>
<dbReference type="InterPro" id="IPR030392">
    <property type="entry name" value="S74_ICA"/>
</dbReference>
<reference evidence="6 7" key="1">
    <citation type="journal article" date="2019" name="Science, e1252229">
        <title>Invertible promoters mediate bacterial phase variation, antibiotic resistance, and host adaptation in the gut.</title>
        <authorList>
            <person name="Jiang X."/>
            <person name="Hall A.B."/>
            <person name="Arthur T.D."/>
            <person name="Plichta D.R."/>
            <person name="Covington C.T."/>
            <person name="Poyet M."/>
            <person name="Crothers J."/>
            <person name="Moses P.L."/>
            <person name="Tolonen A.C."/>
            <person name="Vlamakis H."/>
            <person name="Alm E.J."/>
            <person name="Xavier R.J."/>
        </authorList>
    </citation>
    <scope>NUCLEOTIDE SEQUENCE [LARGE SCALE GENOMIC DNA]</scope>
    <source>
        <strain evidence="7">ca_0067</strain>
    </source>
</reference>
<dbReference type="InterPro" id="IPR005068">
    <property type="entry name" value="Phage_lambda_Stf-r2"/>
</dbReference>
<feature type="domain" description="Peptidase S74" evidence="5">
    <location>
        <begin position="815"/>
        <end position="915"/>
    </location>
</feature>
<evidence type="ECO:0000313" key="7">
    <source>
        <dbReference type="Proteomes" id="UP000292985"/>
    </source>
</evidence>